<dbReference type="EMBL" id="LHPF02000045">
    <property type="protein sequence ID" value="PSC67882.1"/>
    <property type="molecule type" value="Genomic_DNA"/>
</dbReference>
<dbReference type="PANTHER" id="PTHR35769">
    <property type="entry name" value="CALCINEURIN-LIKE METALLO-PHOSPHOESTERASE SUPERFAMILY PROTEIN"/>
    <property type="match status" value="1"/>
</dbReference>
<protein>
    <submittedName>
        <fullName evidence="3">Metallophosphoesterase</fullName>
    </submittedName>
</protein>
<dbReference type="GO" id="GO:0016787">
    <property type="term" value="F:hydrolase activity"/>
    <property type="evidence" value="ECO:0007669"/>
    <property type="project" value="InterPro"/>
</dbReference>
<dbReference type="PANTHER" id="PTHR35769:SF2">
    <property type="entry name" value="CALCINEURIN-LIKE METALLO-PHOSPHOESTERASE SUPERFAMILY PROTEIN"/>
    <property type="match status" value="1"/>
</dbReference>
<dbReference type="AlphaFoldDB" id="A0A2P6V1B1"/>
<evidence type="ECO:0000259" key="2">
    <source>
        <dbReference type="Pfam" id="PF00149"/>
    </source>
</evidence>
<comment type="caution">
    <text evidence="3">The sequence shown here is derived from an EMBL/GenBank/DDBJ whole genome shotgun (WGS) entry which is preliminary data.</text>
</comment>
<gene>
    <name evidence="3" type="ORF">C2E20_8469</name>
</gene>
<feature type="compositionally biased region" description="Low complexity" evidence="1">
    <location>
        <begin position="1"/>
        <end position="14"/>
    </location>
</feature>
<accession>A0A2P6V1B1</accession>
<proteinExistence type="predicted"/>
<dbReference type="Pfam" id="PF00149">
    <property type="entry name" value="Metallophos"/>
    <property type="match status" value="1"/>
</dbReference>
<feature type="region of interest" description="Disordered" evidence="1">
    <location>
        <begin position="1"/>
        <end position="69"/>
    </location>
</feature>
<dbReference type="InterPro" id="IPR029052">
    <property type="entry name" value="Metallo-depent_PP-like"/>
</dbReference>
<dbReference type="SUPFAM" id="SSF56300">
    <property type="entry name" value="Metallo-dependent phosphatases"/>
    <property type="match status" value="1"/>
</dbReference>
<feature type="compositionally biased region" description="Gly residues" evidence="1">
    <location>
        <begin position="374"/>
        <end position="394"/>
    </location>
</feature>
<evidence type="ECO:0000256" key="1">
    <source>
        <dbReference type="SAM" id="MobiDB-lite"/>
    </source>
</evidence>
<dbReference type="Proteomes" id="UP000239649">
    <property type="component" value="Unassembled WGS sequence"/>
</dbReference>
<feature type="domain" description="Calcineurin-like phosphoesterase" evidence="2">
    <location>
        <begin position="93"/>
        <end position="331"/>
    </location>
</feature>
<dbReference type="OrthoDB" id="3664at2759"/>
<reference evidence="3 4" key="1">
    <citation type="journal article" date="2018" name="Plant J.">
        <title>Genome sequences of Chlorella sorokiniana UTEX 1602 and Micractinium conductrix SAG 241.80: implications to maltose excretion by a green alga.</title>
        <authorList>
            <person name="Arriola M.B."/>
            <person name="Velmurugan N."/>
            <person name="Zhang Y."/>
            <person name="Plunkett M.H."/>
            <person name="Hondzo H."/>
            <person name="Barney B.M."/>
        </authorList>
    </citation>
    <scope>NUCLEOTIDE SEQUENCE [LARGE SCALE GENOMIC DNA]</scope>
    <source>
        <strain evidence="3 4">SAG 241.80</strain>
    </source>
</reference>
<feature type="region of interest" description="Disordered" evidence="1">
    <location>
        <begin position="362"/>
        <end position="396"/>
    </location>
</feature>
<organism evidence="3 4">
    <name type="scientific">Micractinium conductrix</name>
    <dbReference type="NCBI Taxonomy" id="554055"/>
    <lineage>
        <taxon>Eukaryota</taxon>
        <taxon>Viridiplantae</taxon>
        <taxon>Chlorophyta</taxon>
        <taxon>core chlorophytes</taxon>
        <taxon>Trebouxiophyceae</taxon>
        <taxon>Chlorellales</taxon>
        <taxon>Chlorellaceae</taxon>
        <taxon>Chlorella clade</taxon>
        <taxon>Micractinium</taxon>
    </lineage>
</organism>
<dbReference type="NCBIfam" id="TIGR04168">
    <property type="entry name" value="TIGR04168 family protein"/>
    <property type="match status" value="1"/>
</dbReference>
<keyword evidence="4" id="KW-1185">Reference proteome</keyword>
<name>A0A2P6V1B1_9CHLO</name>
<dbReference type="InterPro" id="IPR027629">
    <property type="entry name" value="DevT-like"/>
</dbReference>
<feature type="compositionally biased region" description="Low complexity" evidence="1">
    <location>
        <begin position="33"/>
        <end position="53"/>
    </location>
</feature>
<dbReference type="CDD" id="cd07397">
    <property type="entry name" value="MPP_NostocDevT-like"/>
    <property type="match status" value="1"/>
</dbReference>
<evidence type="ECO:0000313" key="3">
    <source>
        <dbReference type="EMBL" id="PSC67882.1"/>
    </source>
</evidence>
<dbReference type="Gene3D" id="3.60.21.10">
    <property type="match status" value="1"/>
</dbReference>
<evidence type="ECO:0000313" key="4">
    <source>
        <dbReference type="Proteomes" id="UP000239649"/>
    </source>
</evidence>
<sequence>MCAQLRLGTPLGPRLLPPPHTAWSSIRRPRCPPRAQQQQPELQQAAVLPQLRRPPVRRPPPPSPAAEQRARMTAAHRAAAAAASAAQQRGRTIRLAVIGDVHSQWGADSAAALEFLGADVAVFVGDFGEEDVALIRSVAALPHPKAVMLGNHDAWFSLTPRGRQRYLRALAAGTTLAARGGHAAGGGDKGSGSTPAIAAQLDALGGDHVGYASKRFPALGLTLLGGRPFSKGGRQWSDIADFYAEQYGVGGHRDSALRMLDVALSAPEEDVKVLVAHNGPTGLGARRHSICGVDWMEPEADHGDPDLQEALEMMAAQGLHLPLVLFGHMHSQLKGSGMRNRAEVHPQTGTLYLNAAVVPRIRPLPVPPPDGEHGGGGASGNGSSGGSSGGGGQGATIRSHHFTVVEMRQGVVAAARDVWVGVQRCDAGGGGKGSGGGGAERRCMVVRQQELVKTSLAAAAAHAAAGAAGNGGSGNGNGTAAAAAAAAPGREAAEEAAAAAEAAEAAAAAEGGYVCSVFRAHTGEWEPFVLQLPAAAAAAEAAAQLAA</sequence>
<dbReference type="InterPro" id="IPR004843">
    <property type="entry name" value="Calcineurin-like_PHP"/>
</dbReference>